<proteinExistence type="predicted"/>
<reference evidence="3" key="2">
    <citation type="submission" date="2020-09" db="EMBL/GenBank/DDBJ databases">
        <authorList>
            <person name="Sun Q."/>
            <person name="Ohkuma M."/>
        </authorList>
    </citation>
    <scope>NUCLEOTIDE SEQUENCE</scope>
    <source>
        <strain evidence="3">JCM 12580</strain>
    </source>
</reference>
<dbReference type="InterPro" id="IPR050114">
    <property type="entry name" value="UPF0173_UPF0282_UlaG_hydrolase"/>
</dbReference>
<name>A0A917PYJ4_9BACI</name>
<dbReference type="InterPro" id="IPR036866">
    <property type="entry name" value="RibonucZ/Hydroxyglut_hydro"/>
</dbReference>
<protein>
    <submittedName>
        <fullName evidence="3">MBL fold metallo-hydrolase</fullName>
    </submittedName>
</protein>
<dbReference type="PANTHER" id="PTHR43546">
    <property type="entry name" value="UPF0173 METAL-DEPENDENT HYDROLASE MJ1163-RELATED"/>
    <property type="match status" value="1"/>
</dbReference>
<dbReference type="InterPro" id="IPR001279">
    <property type="entry name" value="Metallo-B-lactamas"/>
</dbReference>
<comment type="caution">
    <text evidence="3">The sequence shown here is derived from an EMBL/GenBank/DDBJ whole genome shotgun (WGS) entry which is preliminary data.</text>
</comment>
<evidence type="ECO:0000313" key="3">
    <source>
        <dbReference type="EMBL" id="GGJ99239.1"/>
    </source>
</evidence>
<reference evidence="3" key="1">
    <citation type="journal article" date="2014" name="Int. J. Syst. Evol. Microbiol.">
        <title>Complete genome sequence of Corynebacterium casei LMG S-19264T (=DSM 44701T), isolated from a smear-ripened cheese.</title>
        <authorList>
            <consortium name="US DOE Joint Genome Institute (JGI-PGF)"/>
            <person name="Walter F."/>
            <person name="Albersmeier A."/>
            <person name="Kalinowski J."/>
            <person name="Ruckert C."/>
        </authorList>
    </citation>
    <scope>NUCLEOTIDE SEQUENCE</scope>
    <source>
        <strain evidence="3">JCM 12580</strain>
    </source>
</reference>
<dbReference type="Gene3D" id="3.60.15.10">
    <property type="entry name" value="Ribonuclease Z/Hydroxyacylglutathione hydrolase-like"/>
    <property type="match status" value="1"/>
</dbReference>
<dbReference type="Proteomes" id="UP000658382">
    <property type="component" value="Unassembled WGS sequence"/>
</dbReference>
<evidence type="ECO:0000259" key="2">
    <source>
        <dbReference type="Pfam" id="PF12706"/>
    </source>
</evidence>
<dbReference type="SUPFAM" id="SSF56281">
    <property type="entry name" value="Metallo-hydrolase/oxidoreductase"/>
    <property type="match status" value="1"/>
</dbReference>
<organism evidence="3 4">
    <name type="scientific">Lentibacillus kapialis</name>
    <dbReference type="NCBI Taxonomy" id="340214"/>
    <lineage>
        <taxon>Bacteria</taxon>
        <taxon>Bacillati</taxon>
        <taxon>Bacillota</taxon>
        <taxon>Bacilli</taxon>
        <taxon>Bacillales</taxon>
        <taxon>Bacillaceae</taxon>
        <taxon>Lentibacillus</taxon>
    </lineage>
</organism>
<keyword evidence="1" id="KW-0378">Hydrolase</keyword>
<keyword evidence="4" id="KW-1185">Reference proteome</keyword>
<feature type="domain" description="Metallo-beta-lactamase" evidence="2">
    <location>
        <begin position="64"/>
        <end position="248"/>
    </location>
</feature>
<dbReference type="GO" id="GO:0016787">
    <property type="term" value="F:hydrolase activity"/>
    <property type="evidence" value="ECO:0007669"/>
    <property type="project" value="UniProtKB-KW"/>
</dbReference>
<dbReference type="RefSeq" id="WP_188633134.1">
    <property type="nucleotide sequence ID" value="NZ_BMNQ01000031.1"/>
</dbReference>
<evidence type="ECO:0000313" key="4">
    <source>
        <dbReference type="Proteomes" id="UP000658382"/>
    </source>
</evidence>
<dbReference type="Pfam" id="PF12706">
    <property type="entry name" value="Lactamase_B_2"/>
    <property type="match status" value="1"/>
</dbReference>
<gene>
    <name evidence="3" type="ORF">GCM10007063_21880</name>
</gene>
<dbReference type="PANTHER" id="PTHR43546:SF9">
    <property type="entry name" value="L-ASCORBATE-6-PHOSPHATE LACTONASE ULAG-RELATED"/>
    <property type="match status" value="1"/>
</dbReference>
<evidence type="ECO:0000256" key="1">
    <source>
        <dbReference type="ARBA" id="ARBA00022801"/>
    </source>
</evidence>
<sequence>MKKQYLQSRKPSLINQIDNTSVTIGSTAFWHLGQSGIAVKLDDVVCYIDPYLSNYIEDEKLVDPPGLLKRNFDPPIHPIDVTNADVVLITHEHLDHLDPETIKGIRQSSPNAHFVCPAPSIEILTDLGINKEKIHPAKEQEAIQIKGVHIHPIPAKHEKYLRDENGCHYYLGYVLQSNDVTLYHAGDTILFNELLEFLKPFSIDVGFLPINGTDWRRSKEGALGNMNFRDAVELTQAANIDLLVPVHYDLFVSNTENPAFLVDYLYRQYPQQKFKMMVPGERVIYMKD</sequence>
<accession>A0A917PYJ4</accession>
<dbReference type="AlphaFoldDB" id="A0A917PYJ4"/>
<dbReference type="EMBL" id="BMNQ01000031">
    <property type="protein sequence ID" value="GGJ99239.1"/>
    <property type="molecule type" value="Genomic_DNA"/>
</dbReference>